<dbReference type="SUPFAM" id="SSF55729">
    <property type="entry name" value="Acyl-CoA N-acyltransferases (Nat)"/>
    <property type="match status" value="1"/>
</dbReference>
<evidence type="ECO:0000259" key="1">
    <source>
        <dbReference type="Pfam" id="PF00583"/>
    </source>
</evidence>
<sequence length="290" mass="32238">MTGTVELEMAAAATKGATPIFRAAETEEDDLLSRILCNAFLPLWNHNWFHGVSQPLEPVTQSTTSTNPTLTKLQRSRVRFYRAVLALTRMIGGTVVVADVPAPESSTNTKRRDIGAILLWLPPSKRLGAFDLLTLYRSGFLGLMLPWHYGLTGFNRVQLTFEENIAKMWSRILPDLPPHGFKEHECGFVQMIAANPKYAGKGHASALLKYQIGQHFAEFPDRPVILDTTTKQGIRAYERLGFKLLAETPVDTGTDARGIRLAKDASEEIKKEARETCVQRVMAMLPGQSS</sequence>
<dbReference type="AlphaFoldDB" id="A0AA39CEZ3"/>
<dbReference type="InterPro" id="IPR000182">
    <property type="entry name" value="GNAT_dom"/>
</dbReference>
<evidence type="ECO:0000313" key="3">
    <source>
        <dbReference type="Proteomes" id="UP001172673"/>
    </source>
</evidence>
<dbReference type="GO" id="GO:0016747">
    <property type="term" value="F:acyltransferase activity, transferring groups other than amino-acyl groups"/>
    <property type="evidence" value="ECO:0007669"/>
    <property type="project" value="InterPro"/>
</dbReference>
<dbReference type="InterPro" id="IPR052523">
    <property type="entry name" value="Trichothecene_AcTrans"/>
</dbReference>
<dbReference type="PANTHER" id="PTHR42791:SF1">
    <property type="entry name" value="N-ACETYLTRANSFERASE DOMAIN-CONTAINING PROTEIN"/>
    <property type="match status" value="1"/>
</dbReference>
<dbReference type="InterPro" id="IPR016181">
    <property type="entry name" value="Acyl_CoA_acyltransferase"/>
</dbReference>
<reference evidence="2" key="1">
    <citation type="submission" date="2022-10" db="EMBL/GenBank/DDBJ databases">
        <title>Culturing micro-colonial fungi from biological soil crusts in the Mojave desert and describing Neophaeococcomyces mojavensis, and introducing the new genera and species Taxawa tesnikishii.</title>
        <authorList>
            <person name="Kurbessoian T."/>
            <person name="Stajich J.E."/>
        </authorList>
    </citation>
    <scope>NUCLEOTIDE SEQUENCE</scope>
    <source>
        <strain evidence="2">TK_41</strain>
    </source>
</reference>
<dbReference type="EMBL" id="JAPDRK010000015">
    <property type="protein sequence ID" value="KAJ9606035.1"/>
    <property type="molecule type" value="Genomic_DNA"/>
</dbReference>
<protein>
    <recommendedName>
        <fullName evidence="1">N-acetyltransferase domain-containing protein</fullName>
    </recommendedName>
</protein>
<keyword evidence="3" id="KW-1185">Reference proteome</keyword>
<name>A0AA39CEZ3_9EURO</name>
<evidence type="ECO:0000313" key="2">
    <source>
        <dbReference type="EMBL" id="KAJ9606035.1"/>
    </source>
</evidence>
<comment type="caution">
    <text evidence="2">The sequence shown here is derived from an EMBL/GenBank/DDBJ whole genome shotgun (WGS) entry which is preliminary data.</text>
</comment>
<accession>A0AA39CEZ3</accession>
<dbReference type="Proteomes" id="UP001172673">
    <property type="component" value="Unassembled WGS sequence"/>
</dbReference>
<dbReference type="Pfam" id="PF00583">
    <property type="entry name" value="Acetyltransf_1"/>
    <property type="match status" value="1"/>
</dbReference>
<dbReference type="Gene3D" id="3.40.630.30">
    <property type="match status" value="1"/>
</dbReference>
<dbReference type="PANTHER" id="PTHR42791">
    <property type="entry name" value="GNAT FAMILY ACETYLTRANSFERASE"/>
    <property type="match status" value="1"/>
</dbReference>
<gene>
    <name evidence="2" type="ORF">H2200_009884</name>
</gene>
<organism evidence="2 3">
    <name type="scientific">Cladophialophora chaetospira</name>
    <dbReference type="NCBI Taxonomy" id="386627"/>
    <lineage>
        <taxon>Eukaryota</taxon>
        <taxon>Fungi</taxon>
        <taxon>Dikarya</taxon>
        <taxon>Ascomycota</taxon>
        <taxon>Pezizomycotina</taxon>
        <taxon>Eurotiomycetes</taxon>
        <taxon>Chaetothyriomycetidae</taxon>
        <taxon>Chaetothyriales</taxon>
        <taxon>Herpotrichiellaceae</taxon>
        <taxon>Cladophialophora</taxon>
    </lineage>
</organism>
<feature type="domain" description="N-acetyltransferase" evidence="1">
    <location>
        <begin position="179"/>
        <end position="242"/>
    </location>
</feature>
<proteinExistence type="predicted"/>